<accession>X6N4M8</accession>
<dbReference type="AlphaFoldDB" id="X6N4M8"/>
<dbReference type="EMBL" id="ASPP01012066">
    <property type="protein sequence ID" value="ETO20956.1"/>
    <property type="molecule type" value="Genomic_DNA"/>
</dbReference>
<keyword evidence="1" id="KW-0472">Membrane</keyword>
<evidence type="ECO:0000313" key="2">
    <source>
        <dbReference type="EMBL" id="ETO20956.1"/>
    </source>
</evidence>
<sequence length="248" mass="29574">MSYILQLKNKVMKMTTMIILIVVLICVVIFVCWLFYHVVIVIVILDIFRVVFVVLNIKLRWTNDFDKFLQFWKEGVNQYQIVVKLCHCHKIKQFMYGIFYYFDRMKRHMFIQLFPCLLDILFNLCKKENFPFKSSLQISTAQKLSTRKGDKEKTGEEPLEFFFCITLISIEYKTSEVIFNSLSLEILEDKVKELISNRTDLEAENPFNFKIMDINYQCINTEQKLRNAFDTVPVCFFVHFIGSSVFLF</sequence>
<name>X6N4M8_RETFI</name>
<proteinExistence type="predicted"/>
<evidence type="ECO:0000256" key="1">
    <source>
        <dbReference type="SAM" id="Phobius"/>
    </source>
</evidence>
<keyword evidence="3" id="KW-1185">Reference proteome</keyword>
<evidence type="ECO:0000313" key="3">
    <source>
        <dbReference type="Proteomes" id="UP000023152"/>
    </source>
</evidence>
<dbReference type="Proteomes" id="UP000023152">
    <property type="component" value="Unassembled WGS sequence"/>
</dbReference>
<gene>
    <name evidence="2" type="ORF">RFI_16248</name>
</gene>
<feature type="transmembrane region" description="Helical" evidence="1">
    <location>
        <begin position="12"/>
        <end position="31"/>
    </location>
</feature>
<keyword evidence="1" id="KW-1133">Transmembrane helix</keyword>
<protein>
    <submittedName>
        <fullName evidence="2">Uncharacterized protein</fullName>
    </submittedName>
</protein>
<comment type="caution">
    <text evidence="2">The sequence shown here is derived from an EMBL/GenBank/DDBJ whole genome shotgun (WGS) entry which is preliminary data.</text>
</comment>
<keyword evidence="1" id="KW-0812">Transmembrane</keyword>
<organism evidence="2 3">
    <name type="scientific">Reticulomyxa filosa</name>
    <dbReference type="NCBI Taxonomy" id="46433"/>
    <lineage>
        <taxon>Eukaryota</taxon>
        <taxon>Sar</taxon>
        <taxon>Rhizaria</taxon>
        <taxon>Retaria</taxon>
        <taxon>Foraminifera</taxon>
        <taxon>Monothalamids</taxon>
        <taxon>Reticulomyxidae</taxon>
        <taxon>Reticulomyxa</taxon>
    </lineage>
</organism>
<reference evidence="2 3" key="1">
    <citation type="journal article" date="2013" name="Curr. Biol.">
        <title>The Genome of the Foraminiferan Reticulomyxa filosa.</title>
        <authorList>
            <person name="Glockner G."/>
            <person name="Hulsmann N."/>
            <person name="Schleicher M."/>
            <person name="Noegel A.A."/>
            <person name="Eichinger L."/>
            <person name="Gallinger C."/>
            <person name="Pawlowski J."/>
            <person name="Sierra R."/>
            <person name="Euteneuer U."/>
            <person name="Pillet L."/>
            <person name="Moustafa A."/>
            <person name="Platzer M."/>
            <person name="Groth M."/>
            <person name="Szafranski K."/>
            <person name="Schliwa M."/>
        </authorList>
    </citation>
    <scope>NUCLEOTIDE SEQUENCE [LARGE SCALE GENOMIC DNA]</scope>
</reference>